<evidence type="ECO:0000259" key="14">
    <source>
        <dbReference type="Pfam" id="PF01712"/>
    </source>
</evidence>
<reference evidence="16" key="1">
    <citation type="submission" date="2017-04" db="EMBL/GenBank/DDBJ databases">
        <authorList>
            <person name="Varghese N."/>
            <person name="Submissions S."/>
        </authorList>
    </citation>
    <scope>NUCLEOTIDE SEQUENCE [LARGE SCALE GENOMIC DNA]</scope>
    <source>
        <strain evidence="16">DSM 19835</strain>
    </source>
</reference>
<dbReference type="GO" id="GO:0005524">
    <property type="term" value="F:ATP binding"/>
    <property type="evidence" value="ECO:0007669"/>
    <property type="project" value="UniProtKB-KW"/>
</dbReference>
<dbReference type="InterPro" id="IPR031314">
    <property type="entry name" value="DNK_dom"/>
</dbReference>
<feature type="domain" description="7,8-dihydro-6-hydroxymethylpterin-pyrophosphokinase" evidence="13">
    <location>
        <begin position="36"/>
        <end position="164"/>
    </location>
</feature>
<dbReference type="AlphaFoldDB" id="A0A1X7HYY2"/>
<evidence type="ECO:0000256" key="5">
    <source>
        <dbReference type="ARBA" id="ARBA00022679"/>
    </source>
</evidence>
<protein>
    <recommendedName>
        <fullName evidence="4">2-amino-4-hydroxy-6-hydroxymethyldihydropteridine pyrophosphokinase</fullName>
        <ecNumber evidence="3">2.7.6.3</ecNumber>
    </recommendedName>
    <alternativeName>
        <fullName evidence="11">6-hydroxymethyl-7,8-dihydropterin pyrophosphokinase</fullName>
    </alternativeName>
    <alternativeName>
        <fullName evidence="12">7,8-dihydro-6-hydroxymethylpterin-pyrophosphokinase</fullName>
    </alternativeName>
</protein>
<dbReference type="SUPFAM" id="SSF52540">
    <property type="entry name" value="P-loop containing nucleoside triphosphate hydrolases"/>
    <property type="match status" value="1"/>
</dbReference>
<evidence type="ECO:0000256" key="9">
    <source>
        <dbReference type="ARBA" id="ARBA00022909"/>
    </source>
</evidence>
<dbReference type="SUPFAM" id="SSF55083">
    <property type="entry name" value="6-hydroxymethyl-7,8-dihydropterin pyrophosphokinase, HPPK"/>
    <property type="match status" value="1"/>
</dbReference>
<gene>
    <name evidence="15" type="ORF">SAMN03080602_00226</name>
</gene>
<evidence type="ECO:0000259" key="13">
    <source>
        <dbReference type="Pfam" id="PF01288"/>
    </source>
</evidence>
<evidence type="ECO:0000256" key="11">
    <source>
        <dbReference type="ARBA" id="ARBA00029766"/>
    </source>
</evidence>
<comment type="pathway">
    <text evidence="1">Cofactor biosynthesis; tetrahydrofolate biosynthesis; 2-amino-4-hydroxy-6-hydroxymethyl-7,8-dihydropteridine diphosphate from 7,8-dihydroneopterin triphosphate: step 4/4.</text>
</comment>
<evidence type="ECO:0000256" key="2">
    <source>
        <dbReference type="ARBA" id="ARBA00005810"/>
    </source>
</evidence>
<evidence type="ECO:0000313" key="16">
    <source>
        <dbReference type="Proteomes" id="UP000193420"/>
    </source>
</evidence>
<evidence type="ECO:0000256" key="6">
    <source>
        <dbReference type="ARBA" id="ARBA00022741"/>
    </source>
</evidence>
<evidence type="ECO:0000313" key="15">
    <source>
        <dbReference type="EMBL" id="SMG07211.1"/>
    </source>
</evidence>
<dbReference type="CDD" id="cd00483">
    <property type="entry name" value="HPPK"/>
    <property type="match status" value="1"/>
</dbReference>
<evidence type="ECO:0000256" key="4">
    <source>
        <dbReference type="ARBA" id="ARBA00016218"/>
    </source>
</evidence>
<keyword evidence="16" id="KW-1185">Reference proteome</keyword>
<dbReference type="Proteomes" id="UP000193420">
    <property type="component" value="Unassembled WGS sequence"/>
</dbReference>
<dbReference type="PANTHER" id="PTHR43071">
    <property type="entry name" value="2-AMINO-4-HYDROXY-6-HYDROXYMETHYLDIHYDROPTERIDINE PYROPHOSPHOKINASE"/>
    <property type="match status" value="1"/>
</dbReference>
<evidence type="ECO:0000256" key="10">
    <source>
        <dbReference type="ARBA" id="ARBA00029409"/>
    </source>
</evidence>
<dbReference type="EMBL" id="FXAO01000001">
    <property type="protein sequence ID" value="SMG07211.1"/>
    <property type="molecule type" value="Genomic_DNA"/>
</dbReference>
<evidence type="ECO:0000256" key="3">
    <source>
        <dbReference type="ARBA" id="ARBA00013253"/>
    </source>
</evidence>
<feature type="domain" description="Deoxynucleoside kinase" evidence="14">
    <location>
        <begin position="209"/>
        <end position="402"/>
    </location>
</feature>
<comment type="function">
    <text evidence="10">Catalyzes the transfer of pyrophosphate from adenosine triphosphate (ATP) to 6-hydroxymethyl-7,8-dihydropterin, an enzymatic step in folate biosynthesis pathway.</text>
</comment>
<dbReference type="Pfam" id="PF01712">
    <property type="entry name" value="dNK"/>
    <property type="match status" value="1"/>
</dbReference>
<evidence type="ECO:0000256" key="1">
    <source>
        <dbReference type="ARBA" id="ARBA00005051"/>
    </source>
</evidence>
<dbReference type="InterPro" id="IPR027417">
    <property type="entry name" value="P-loop_NTPase"/>
</dbReference>
<proteinExistence type="inferred from homology"/>
<dbReference type="Pfam" id="PF01288">
    <property type="entry name" value="HPPK"/>
    <property type="match status" value="1"/>
</dbReference>
<accession>A0A1X7HYY2</accession>
<dbReference type="GO" id="GO:0046654">
    <property type="term" value="P:tetrahydrofolate biosynthetic process"/>
    <property type="evidence" value="ECO:0007669"/>
    <property type="project" value="UniProtKB-UniPathway"/>
</dbReference>
<keyword evidence="9" id="KW-0289">Folate biosynthesis</keyword>
<dbReference type="InterPro" id="IPR035907">
    <property type="entry name" value="Hppk_sf"/>
</dbReference>
<keyword evidence="8" id="KW-0067">ATP-binding</keyword>
<dbReference type="Gene3D" id="3.40.50.300">
    <property type="entry name" value="P-loop containing nucleotide triphosphate hydrolases"/>
    <property type="match status" value="1"/>
</dbReference>
<evidence type="ECO:0000256" key="12">
    <source>
        <dbReference type="ARBA" id="ARBA00033413"/>
    </source>
</evidence>
<organism evidence="15 16">
    <name type="scientific">Arenibacter troitsensis</name>
    <dbReference type="NCBI Taxonomy" id="188872"/>
    <lineage>
        <taxon>Bacteria</taxon>
        <taxon>Pseudomonadati</taxon>
        <taxon>Bacteroidota</taxon>
        <taxon>Flavobacteriia</taxon>
        <taxon>Flavobacteriales</taxon>
        <taxon>Flavobacteriaceae</taxon>
        <taxon>Arenibacter</taxon>
    </lineage>
</organism>
<dbReference type="GO" id="GO:0016301">
    <property type="term" value="F:kinase activity"/>
    <property type="evidence" value="ECO:0007669"/>
    <property type="project" value="UniProtKB-KW"/>
</dbReference>
<sequence length="409" mass="47641">MESPLKIGPVFGISLYEVNYFCLLCPPNMNKTATTYLSLGSNLGDKLNHLQEVVFLIQASVGEVTKASPVYETPAWGFEGDNFYNACITVETTLTPSALLEKLLELETKLGRERNPGAGYSSRTVDIDILYFDKEIINTDLLTVPHPNLQLRRFVLRPLADIAPQFYHPILNKDSRNLLQECKDKSHITKTPYKLYTNRSQLFSQLEYIAIEGNIGAGKTTLAHKIGQDFNAKLVLERFADNPFLPKFYEDQGRFAFPLEMSFLADRYQQFMDDTSQFDLFKNFMVSDYDINKSLIFAKVTLQEEEFKLYRKLFNLMYKEIKKPKIYIYLYQNTERLLQNIKLRGREYEQNIAPEYLEELNRGYFDYIRSFPEQNNLILDISELDFVENQADYEVILDHIQKYAVKLSF</sequence>
<comment type="similarity">
    <text evidence="2">Belongs to the HPPK family.</text>
</comment>
<keyword evidence="5" id="KW-0808">Transferase</keyword>
<dbReference type="GO" id="GO:0003848">
    <property type="term" value="F:2-amino-4-hydroxy-6-hydroxymethyldihydropteridine diphosphokinase activity"/>
    <property type="evidence" value="ECO:0007669"/>
    <property type="project" value="UniProtKB-EC"/>
</dbReference>
<keyword evidence="7 15" id="KW-0418">Kinase</keyword>
<dbReference type="NCBIfam" id="TIGR01498">
    <property type="entry name" value="folK"/>
    <property type="match status" value="1"/>
</dbReference>
<dbReference type="CDD" id="cd01673">
    <property type="entry name" value="dNK"/>
    <property type="match status" value="1"/>
</dbReference>
<dbReference type="InterPro" id="IPR000550">
    <property type="entry name" value="Hppk"/>
</dbReference>
<dbReference type="Gene3D" id="3.30.70.560">
    <property type="entry name" value="7,8-Dihydro-6-hydroxymethylpterin-pyrophosphokinase HPPK"/>
    <property type="match status" value="1"/>
</dbReference>
<evidence type="ECO:0000256" key="8">
    <source>
        <dbReference type="ARBA" id="ARBA00022840"/>
    </source>
</evidence>
<evidence type="ECO:0000256" key="7">
    <source>
        <dbReference type="ARBA" id="ARBA00022777"/>
    </source>
</evidence>
<dbReference type="PANTHER" id="PTHR43071:SF1">
    <property type="entry name" value="2-AMINO-4-HYDROXY-6-HYDROXYMETHYLDIHYDROPTERIDINE PYROPHOSPHOKINASE"/>
    <property type="match status" value="1"/>
</dbReference>
<keyword evidence="6" id="KW-0547">Nucleotide-binding</keyword>
<dbReference type="STRING" id="188872.SAMN03080602_00226"/>
<name>A0A1X7HYY2_9FLAO</name>
<dbReference type="GO" id="GO:0046656">
    <property type="term" value="P:folic acid biosynthetic process"/>
    <property type="evidence" value="ECO:0007669"/>
    <property type="project" value="UniProtKB-KW"/>
</dbReference>
<dbReference type="EC" id="2.7.6.3" evidence="3"/>
<dbReference type="UniPathway" id="UPA00077">
    <property type="reaction ID" value="UER00155"/>
</dbReference>